<reference evidence="3 4" key="1">
    <citation type="submission" date="2015-05" db="EMBL/GenBank/DDBJ databases">
        <authorList>
            <person name="Tang B."/>
            <person name="Yu Y."/>
        </authorList>
    </citation>
    <scope>NUCLEOTIDE SEQUENCE [LARGE SCALE GENOMIC DNA]</scope>
    <source>
        <strain evidence="3 4">DSM 7029</strain>
    </source>
</reference>
<evidence type="ECO:0000313" key="3">
    <source>
        <dbReference type="EMBL" id="AKJ27745.1"/>
    </source>
</evidence>
<name>A0A0G3BMG6_9BURK</name>
<dbReference type="RefSeq" id="WP_047193755.1">
    <property type="nucleotide sequence ID" value="NZ_CP011371.1"/>
</dbReference>
<sequence>MDPVLPAYLRRSRRGLEIDVSVVPNASRTQCVGLHDGALRVRLQAPPVDGKANEALLRWVAERLGLPRGQVELLRGQTSRRKTVLACCPDDEALANAMQRLAPEG</sequence>
<dbReference type="SUPFAM" id="SSF69786">
    <property type="entry name" value="YggU-like"/>
    <property type="match status" value="1"/>
</dbReference>
<organism evidence="3 4">
    <name type="scientific">Caldimonas brevitalea</name>
    <dbReference type="NCBI Taxonomy" id="413882"/>
    <lineage>
        <taxon>Bacteria</taxon>
        <taxon>Pseudomonadati</taxon>
        <taxon>Pseudomonadota</taxon>
        <taxon>Betaproteobacteria</taxon>
        <taxon>Burkholderiales</taxon>
        <taxon>Sphaerotilaceae</taxon>
        <taxon>Caldimonas</taxon>
    </lineage>
</organism>
<keyword evidence="4" id="KW-1185">Reference proteome</keyword>
<dbReference type="InterPro" id="IPR003746">
    <property type="entry name" value="DUF167"/>
</dbReference>
<dbReference type="PANTHER" id="PTHR13420">
    <property type="entry name" value="UPF0235 PROTEIN C15ORF40"/>
    <property type="match status" value="1"/>
</dbReference>
<dbReference type="EMBL" id="CP011371">
    <property type="protein sequence ID" value="AKJ27745.1"/>
    <property type="molecule type" value="Genomic_DNA"/>
</dbReference>
<protein>
    <recommendedName>
        <fullName evidence="2">UPF0235 protein AAW51_1054</fullName>
    </recommendedName>
</protein>
<evidence type="ECO:0000256" key="2">
    <source>
        <dbReference type="HAMAP-Rule" id="MF_00634"/>
    </source>
</evidence>
<gene>
    <name evidence="3" type="ORF">AAW51_1054</name>
</gene>
<dbReference type="STRING" id="413882.AAW51_1054"/>
<dbReference type="GO" id="GO:0005737">
    <property type="term" value="C:cytoplasm"/>
    <property type="evidence" value="ECO:0007669"/>
    <property type="project" value="TreeGrafter"/>
</dbReference>
<dbReference type="SMART" id="SM01152">
    <property type="entry name" value="DUF167"/>
    <property type="match status" value="1"/>
</dbReference>
<accession>A0A0G3BMG6</accession>
<dbReference type="PANTHER" id="PTHR13420:SF7">
    <property type="entry name" value="UPF0235 PROTEIN C15ORF40"/>
    <property type="match status" value="1"/>
</dbReference>
<dbReference type="Proteomes" id="UP000035352">
    <property type="component" value="Chromosome"/>
</dbReference>
<evidence type="ECO:0000313" key="4">
    <source>
        <dbReference type="Proteomes" id="UP000035352"/>
    </source>
</evidence>
<dbReference type="HAMAP" id="MF_00634">
    <property type="entry name" value="UPF0235"/>
    <property type="match status" value="1"/>
</dbReference>
<dbReference type="OrthoDB" id="9800587at2"/>
<dbReference type="Gene3D" id="3.30.1200.10">
    <property type="entry name" value="YggU-like"/>
    <property type="match status" value="1"/>
</dbReference>
<dbReference type="InterPro" id="IPR036591">
    <property type="entry name" value="YggU-like_sf"/>
</dbReference>
<evidence type="ECO:0000256" key="1">
    <source>
        <dbReference type="ARBA" id="ARBA00010364"/>
    </source>
</evidence>
<dbReference type="KEGG" id="pbh:AAW51_1054"/>
<dbReference type="AlphaFoldDB" id="A0A0G3BMG6"/>
<comment type="similarity">
    <text evidence="1 2">Belongs to the UPF0235 family.</text>
</comment>
<dbReference type="NCBIfam" id="TIGR00251">
    <property type="entry name" value="DUF167 family protein"/>
    <property type="match status" value="1"/>
</dbReference>
<proteinExistence type="inferred from homology"/>
<dbReference type="PATRIC" id="fig|413882.6.peg.1111"/>
<dbReference type="Pfam" id="PF02594">
    <property type="entry name" value="DUF167"/>
    <property type="match status" value="1"/>
</dbReference>